<evidence type="ECO:0000256" key="1">
    <source>
        <dbReference type="ARBA" id="ARBA00022679"/>
    </source>
</evidence>
<dbReference type="Pfam" id="PF01583">
    <property type="entry name" value="APS_kinase"/>
    <property type="match status" value="1"/>
</dbReference>
<dbReference type="InterPro" id="IPR050512">
    <property type="entry name" value="Sulf_AdTrans/APS_kinase"/>
</dbReference>
<feature type="domain" description="APS kinase" evidence="2">
    <location>
        <begin position="14"/>
        <end position="164"/>
    </location>
</feature>
<accession>A0A5E6Y3R6</accession>
<dbReference type="GO" id="GO:0010134">
    <property type="term" value="P:sulfate assimilation via adenylyl sulfate reduction"/>
    <property type="evidence" value="ECO:0007669"/>
    <property type="project" value="TreeGrafter"/>
</dbReference>
<protein>
    <submittedName>
        <fullName evidence="3">Putative adenylyl-sulfate kinase</fullName>
        <ecNumber evidence="3">2.7.1.25</ecNumber>
    </submittedName>
</protein>
<proteinExistence type="predicted"/>
<evidence type="ECO:0000259" key="2">
    <source>
        <dbReference type="Pfam" id="PF01583"/>
    </source>
</evidence>
<dbReference type="GO" id="GO:0019379">
    <property type="term" value="P:sulfate assimilation, phosphoadenylyl sulfate reduction by phosphoadenylyl-sulfate reductase (thioredoxin)"/>
    <property type="evidence" value="ECO:0007669"/>
    <property type="project" value="TreeGrafter"/>
</dbReference>
<reference evidence="3 4" key="1">
    <citation type="submission" date="2019-09" db="EMBL/GenBank/DDBJ databases">
        <authorList>
            <person name="Chandra G."/>
            <person name="Truman W A."/>
        </authorList>
    </citation>
    <scope>NUCLEOTIDE SEQUENCE [LARGE SCALE GENOMIC DNA]</scope>
    <source>
        <strain evidence="3">PS662</strain>
    </source>
</reference>
<dbReference type="InterPro" id="IPR027417">
    <property type="entry name" value="P-loop_NTPase"/>
</dbReference>
<dbReference type="GO" id="GO:0004020">
    <property type="term" value="F:adenylylsulfate kinase activity"/>
    <property type="evidence" value="ECO:0007669"/>
    <property type="project" value="UniProtKB-EC"/>
</dbReference>
<dbReference type="PANTHER" id="PTHR42700">
    <property type="entry name" value="SULFATE ADENYLYLTRANSFERASE"/>
    <property type="match status" value="1"/>
</dbReference>
<dbReference type="NCBIfam" id="NF004041">
    <property type="entry name" value="PRK05541.1"/>
    <property type="match status" value="1"/>
</dbReference>
<keyword evidence="3" id="KW-0418">Kinase</keyword>
<dbReference type="GO" id="GO:0004781">
    <property type="term" value="F:sulfate adenylyltransferase (ATP) activity"/>
    <property type="evidence" value="ECO:0007669"/>
    <property type="project" value="TreeGrafter"/>
</dbReference>
<sequence>MIVNQIDTKDSIAGKVVWITGLSGAGKSTLAREFVNGLRHLGHSVVMLDGDELRDVFGAAAANSQNHGRVGRLALAMQYAHLCRVIAAQGHTVVIATISLFREIHVWNRAHLPGYFEIYLKVPVEELRRRDPKDIYRRFDAGELHNVAGLDLSIDEPDAADWVVEFEPHRSVQTLTDDLLHRFLKGV</sequence>
<evidence type="ECO:0000313" key="4">
    <source>
        <dbReference type="Proteomes" id="UP000326953"/>
    </source>
</evidence>
<dbReference type="SUPFAM" id="SSF52540">
    <property type="entry name" value="P-loop containing nucleoside triphosphate hydrolases"/>
    <property type="match status" value="1"/>
</dbReference>
<dbReference type="OrthoDB" id="9804504at2"/>
<dbReference type="RefSeq" id="WP_150714129.1">
    <property type="nucleotide sequence ID" value="NZ_CABVHK010000032.1"/>
</dbReference>
<dbReference type="GO" id="GO:0005737">
    <property type="term" value="C:cytoplasm"/>
    <property type="evidence" value="ECO:0007669"/>
    <property type="project" value="TreeGrafter"/>
</dbReference>
<dbReference type="EC" id="2.7.1.25" evidence="3"/>
<name>A0A5E6Y3R6_PSEFL</name>
<evidence type="ECO:0000313" key="3">
    <source>
        <dbReference type="EMBL" id="VVN47209.1"/>
    </source>
</evidence>
<gene>
    <name evidence="3" type="primary">cysC</name>
    <name evidence="3" type="ORF">PS662_05982</name>
</gene>
<dbReference type="EMBL" id="CABVHK010000032">
    <property type="protein sequence ID" value="VVN47209.1"/>
    <property type="molecule type" value="Genomic_DNA"/>
</dbReference>
<dbReference type="Proteomes" id="UP000326953">
    <property type="component" value="Unassembled WGS sequence"/>
</dbReference>
<dbReference type="InterPro" id="IPR059117">
    <property type="entry name" value="APS_kinase_dom"/>
</dbReference>
<dbReference type="Gene3D" id="3.40.50.300">
    <property type="entry name" value="P-loop containing nucleotide triphosphate hydrolases"/>
    <property type="match status" value="1"/>
</dbReference>
<keyword evidence="1 3" id="KW-0808">Transferase</keyword>
<organism evidence="3 4">
    <name type="scientific">Pseudomonas fluorescens</name>
    <dbReference type="NCBI Taxonomy" id="294"/>
    <lineage>
        <taxon>Bacteria</taxon>
        <taxon>Pseudomonadati</taxon>
        <taxon>Pseudomonadota</taxon>
        <taxon>Gammaproteobacteria</taxon>
        <taxon>Pseudomonadales</taxon>
        <taxon>Pseudomonadaceae</taxon>
        <taxon>Pseudomonas</taxon>
    </lineage>
</organism>
<dbReference type="PANTHER" id="PTHR42700:SF1">
    <property type="entry name" value="SULFATE ADENYLYLTRANSFERASE"/>
    <property type="match status" value="1"/>
</dbReference>
<dbReference type="AlphaFoldDB" id="A0A5E6Y3R6"/>